<name>A0A5K8AD05_9BACT</name>
<dbReference type="EMBL" id="AP021879">
    <property type="protein sequence ID" value="BBO89820.1"/>
    <property type="molecule type" value="Genomic_DNA"/>
</dbReference>
<organism evidence="1 2">
    <name type="scientific">Desulfosarcina ovata subsp. ovata</name>
    <dbReference type="NCBI Taxonomy" id="2752305"/>
    <lineage>
        <taxon>Bacteria</taxon>
        <taxon>Pseudomonadati</taxon>
        <taxon>Thermodesulfobacteriota</taxon>
        <taxon>Desulfobacteria</taxon>
        <taxon>Desulfobacterales</taxon>
        <taxon>Desulfosarcinaceae</taxon>
        <taxon>Desulfosarcina</taxon>
    </lineage>
</organism>
<gene>
    <name evidence="1" type="ORF">DSCOOX_30000</name>
</gene>
<evidence type="ECO:0000313" key="1">
    <source>
        <dbReference type="EMBL" id="BBO89820.1"/>
    </source>
</evidence>
<sequence length="67" mass="7333">MLDFGVVRHKNKKIFPHLRKDLFIFMWNAFPPPVPDARGGVKSGIADVEVNPAGLSDCQPIISSTGV</sequence>
<dbReference type="AlphaFoldDB" id="A0A5K8AD05"/>
<reference evidence="1 2" key="1">
    <citation type="submission" date="2019-11" db="EMBL/GenBank/DDBJ databases">
        <title>Comparative genomics of hydrocarbon-degrading Desulfosarcina strains.</title>
        <authorList>
            <person name="Watanabe M."/>
            <person name="Kojima H."/>
            <person name="Fukui M."/>
        </authorList>
    </citation>
    <scope>NUCLEOTIDE SEQUENCE [LARGE SCALE GENOMIC DNA]</scope>
    <source>
        <strain evidence="2">oXyS1</strain>
    </source>
</reference>
<keyword evidence="2" id="KW-1185">Reference proteome</keyword>
<dbReference type="Proteomes" id="UP000422108">
    <property type="component" value="Chromosome"/>
</dbReference>
<protein>
    <submittedName>
        <fullName evidence="1">Uncharacterized protein</fullName>
    </submittedName>
</protein>
<evidence type="ECO:0000313" key="2">
    <source>
        <dbReference type="Proteomes" id="UP000422108"/>
    </source>
</evidence>
<accession>A0A5K8AD05</accession>
<proteinExistence type="predicted"/>